<name>A0A2H0KC40_9BACT</name>
<accession>A0A2H0KC40</accession>
<comment type="caution">
    <text evidence="1">The sequence shown here is derived from an EMBL/GenBank/DDBJ whole genome shotgun (WGS) entry which is preliminary data.</text>
</comment>
<evidence type="ECO:0000313" key="1">
    <source>
        <dbReference type="EMBL" id="PIQ68799.1"/>
    </source>
</evidence>
<sequence>MDTKVEIEKFVSDLNWINNTLHDFVTRVAFMEVAEKYISSQEKLKDVPLLMSILNAMANDAVLRITNIYDKNVKKTVSIFYLLNWTERNQTLIKSHVHALNLDFSSSDVDSLRKKIYRFSNMINKFQNIRGKLVGHNERAMVDVIDIRRNLMNKEELITKDLFEKSAKAYIRSVSKFLLEIQDFITMKSYTIEILNDFKVLLKMPDRIFGKSGNAKEWEDFYTLQKQEASRLFDAVLIHWTNVGN</sequence>
<gene>
    <name evidence="1" type="ORF">COV91_02240</name>
</gene>
<dbReference type="AlphaFoldDB" id="A0A2H0KC40"/>
<reference evidence="1 2" key="1">
    <citation type="submission" date="2017-09" db="EMBL/GenBank/DDBJ databases">
        <title>Depth-based differentiation of microbial function through sediment-hosted aquifers and enrichment of novel symbionts in the deep terrestrial subsurface.</title>
        <authorList>
            <person name="Probst A.J."/>
            <person name="Ladd B."/>
            <person name="Jarett J.K."/>
            <person name="Geller-Mcgrath D.E."/>
            <person name="Sieber C.M."/>
            <person name="Emerson J.B."/>
            <person name="Anantharaman K."/>
            <person name="Thomas B.C."/>
            <person name="Malmstrom R."/>
            <person name="Stieglmeier M."/>
            <person name="Klingl A."/>
            <person name="Woyke T."/>
            <person name="Ryan C.M."/>
            <person name="Banfield J.F."/>
        </authorList>
    </citation>
    <scope>NUCLEOTIDE SEQUENCE [LARGE SCALE GENOMIC DNA]</scope>
    <source>
        <strain evidence="1">CG11_big_fil_rev_8_21_14_0_20_46_11</strain>
    </source>
</reference>
<dbReference type="Proteomes" id="UP000229342">
    <property type="component" value="Unassembled WGS sequence"/>
</dbReference>
<organism evidence="1 2">
    <name type="scientific">Candidatus Taylorbacteria bacterium CG11_big_fil_rev_8_21_14_0_20_46_11</name>
    <dbReference type="NCBI Taxonomy" id="1975025"/>
    <lineage>
        <taxon>Bacteria</taxon>
        <taxon>Candidatus Tayloriibacteriota</taxon>
    </lineage>
</organism>
<proteinExistence type="predicted"/>
<protein>
    <submittedName>
        <fullName evidence="1">Uncharacterized protein</fullName>
    </submittedName>
</protein>
<evidence type="ECO:0000313" key="2">
    <source>
        <dbReference type="Proteomes" id="UP000229342"/>
    </source>
</evidence>
<dbReference type="EMBL" id="PCVG01000027">
    <property type="protein sequence ID" value="PIQ68799.1"/>
    <property type="molecule type" value="Genomic_DNA"/>
</dbReference>